<dbReference type="EMBL" id="CATNWA010015239">
    <property type="protein sequence ID" value="CAI9581093.1"/>
    <property type="molecule type" value="Genomic_DNA"/>
</dbReference>
<reference evidence="1" key="1">
    <citation type="submission" date="2023-05" db="EMBL/GenBank/DDBJ databases">
        <authorList>
            <person name="Stuckert A."/>
        </authorList>
    </citation>
    <scope>NUCLEOTIDE SEQUENCE</scope>
</reference>
<feature type="non-terminal residue" evidence="1">
    <location>
        <position position="56"/>
    </location>
</feature>
<protein>
    <submittedName>
        <fullName evidence="1">Uncharacterized protein</fullName>
    </submittedName>
</protein>
<evidence type="ECO:0000313" key="1">
    <source>
        <dbReference type="EMBL" id="CAI9581093.1"/>
    </source>
</evidence>
<name>A0ABN9E8S1_9NEOB</name>
<dbReference type="Proteomes" id="UP001162483">
    <property type="component" value="Unassembled WGS sequence"/>
</dbReference>
<evidence type="ECO:0000313" key="2">
    <source>
        <dbReference type="Proteomes" id="UP001162483"/>
    </source>
</evidence>
<organism evidence="1 2">
    <name type="scientific">Staurois parvus</name>
    <dbReference type="NCBI Taxonomy" id="386267"/>
    <lineage>
        <taxon>Eukaryota</taxon>
        <taxon>Metazoa</taxon>
        <taxon>Chordata</taxon>
        <taxon>Craniata</taxon>
        <taxon>Vertebrata</taxon>
        <taxon>Euteleostomi</taxon>
        <taxon>Amphibia</taxon>
        <taxon>Batrachia</taxon>
        <taxon>Anura</taxon>
        <taxon>Neobatrachia</taxon>
        <taxon>Ranoidea</taxon>
        <taxon>Ranidae</taxon>
        <taxon>Staurois</taxon>
    </lineage>
</organism>
<accession>A0ABN9E8S1</accession>
<sequence>MYDHTEVPSDNRCSTVPHSGHRIVVLRAPREGRPFINGHPTLQCQCLAVYIHGPDG</sequence>
<comment type="caution">
    <text evidence="1">The sequence shown here is derived from an EMBL/GenBank/DDBJ whole genome shotgun (WGS) entry which is preliminary data.</text>
</comment>
<proteinExistence type="predicted"/>
<keyword evidence="2" id="KW-1185">Reference proteome</keyword>
<gene>
    <name evidence="1" type="ORF">SPARVUS_LOCUS9396946</name>
</gene>